<feature type="region of interest" description="Disordered" evidence="9">
    <location>
        <begin position="1541"/>
        <end position="1560"/>
    </location>
</feature>
<feature type="compositionally biased region" description="Polar residues" evidence="9">
    <location>
        <begin position="1280"/>
        <end position="1296"/>
    </location>
</feature>
<dbReference type="SMART" id="SM00220">
    <property type="entry name" value="S_TKc"/>
    <property type="match status" value="1"/>
</dbReference>
<feature type="region of interest" description="Disordered" evidence="9">
    <location>
        <begin position="1239"/>
        <end position="1405"/>
    </location>
</feature>
<evidence type="ECO:0000256" key="4">
    <source>
        <dbReference type="ARBA" id="ARBA00022777"/>
    </source>
</evidence>
<feature type="compositionally biased region" description="Basic and acidic residues" evidence="9">
    <location>
        <begin position="1039"/>
        <end position="1055"/>
    </location>
</feature>
<evidence type="ECO:0000256" key="1">
    <source>
        <dbReference type="ARBA" id="ARBA00012411"/>
    </source>
</evidence>
<evidence type="ECO:0000313" key="12">
    <source>
        <dbReference type="Proteomes" id="UP001629113"/>
    </source>
</evidence>
<feature type="compositionally biased region" description="Polar residues" evidence="9">
    <location>
        <begin position="1470"/>
        <end position="1505"/>
    </location>
</feature>
<feature type="compositionally biased region" description="Polar residues" evidence="9">
    <location>
        <begin position="336"/>
        <end position="347"/>
    </location>
</feature>
<dbReference type="PROSITE" id="PS00107">
    <property type="entry name" value="PROTEIN_KINASE_ATP"/>
    <property type="match status" value="1"/>
</dbReference>
<feature type="compositionally biased region" description="Low complexity" evidence="9">
    <location>
        <begin position="1"/>
        <end position="20"/>
    </location>
</feature>
<feature type="region of interest" description="Disordered" evidence="9">
    <location>
        <begin position="509"/>
        <end position="618"/>
    </location>
</feature>
<evidence type="ECO:0000256" key="2">
    <source>
        <dbReference type="ARBA" id="ARBA00022679"/>
    </source>
</evidence>
<feature type="region of interest" description="Disordered" evidence="9">
    <location>
        <begin position="1038"/>
        <end position="1226"/>
    </location>
</feature>
<dbReference type="PANTHER" id="PTHR48016:SF48">
    <property type="entry name" value="SERINE_THREONINE-PROTEIN KINASE BCK1_SLK1_SSP31"/>
    <property type="match status" value="1"/>
</dbReference>
<dbReference type="Proteomes" id="UP001629113">
    <property type="component" value="Unassembled WGS sequence"/>
</dbReference>
<comment type="caution">
    <text evidence="11">The sequence shown here is derived from an EMBL/GenBank/DDBJ whole genome shotgun (WGS) entry which is preliminary data.</text>
</comment>
<feature type="compositionally biased region" description="Low complexity" evidence="9">
    <location>
        <begin position="1148"/>
        <end position="1159"/>
    </location>
</feature>
<evidence type="ECO:0000256" key="9">
    <source>
        <dbReference type="SAM" id="MobiDB-lite"/>
    </source>
</evidence>
<feature type="region of interest" description="Disordered" evidence="9">
    <location>
        <begin position="1"/>
        <end position="36"/>
    </location>
</feature>
<accession>A0ABR4PS90</accession>
<dbReference type="InterPro" id="IPR050538">
    <property type="entry name" value="MAP_kinase_kinase_kinase"/>
</dbReference>
<keyword evidence="3 8" id="KW-0547">Nucleotide-binding</keyword>
<dbReference type="EMBL" id="JBFCZG010000002">
    <property type="protein sequence ID" value="KAL3426207.1"/>
    <property type="molecule type" value="Genomic_DNA"/>
</dbReference>
<evidence type="ECO:0000256" key="5">
    <source>
        <dbReference type="ARBA" id="ARBA00022840"/>
    </source>
</evidence>
<dbReference type="InterPro" id="IPR008271">
    <property type="entry name" value="Ser/Thr_kinase_AS"/>
</dbReference>
<dbReference type="Pfam" id="PF00069">
    <property type="entry name" value="Pkinase"/>
    <property type="match status" value="1"/>
</dbReference>
<feature type="region of interest" description="Disordered" evidence="9">
    <location>
        <begin position="324"/>
        <end position="375"/>
    </location>
</feature>
<keyword evidence="5 8" id="KW-0067">ATP-binding</keyword>
<evidence type="ECO:0000313" key="11">
    <source>
        <dbReference type="EMBL" id="KAL3426207.1"/>
    </source>
</evidence>
<evidence type="ECO:0000256" key="6">
    <source>
        <dbReference type="ARBA" id="ARBA00047919"/>
    </source>
</evidence>
<evidence type="ECO:0000256" key="3">
    <source>
        <dbReference type="ARBA" id="ARBA00022741"/>
    </source>
</evidence>
<feature type="compositionally biased region" description="Polar residues" evidence="9">
    <location>
        <begin position="354"/>
        <end position="375"/>
    </location>
</feature>
<feature type="domain" description="Protein kinase" evidence="10">
    <location>
        <begin position="1605"/>
        <end position="1875"/>
    </location>
</feature>
<dbReference type="GO" id="GO:0016301">
    <property type="term" value="F:kinase activity"/>
    <property type="evidence" value="ECO:0007669"/>
    <property type="project" value="UniProtKB-KW"/>
</dbReference>
<feature type="compositionally biased region" description="Pro residues" evidence="9">
    <location>
        <begin position="217"/>
        <end position="228"/>
    </location>
</feature>
<feature type="compositionally biased region" description="Pro residues" evidence="9">
    <location>
        <begin position="163"/>
        <end position="173"/>
    </location>
</feature>
<dbReference type="PANTHER" id="PTHR48016">
    <property type="entry name" value="MAP KINASE KINASE KINASE SSK2-RELATED-RELATED"/>
    <property type="match status" value="1"/>
</dbReference>
<dbReference type="PROSITE" id="PS50011">
    <property type="entry name" value="PROTEIN_KINASE_DOM"/>
    <property type="match status" value="1"/>
</dbReference>
<keyword evidence="4 11" id="KW-0418">Kinase</keyword>
<feature type="compositionally biased region" description="Polar residues" evidence="9">
    <location>
        <begin position="256"/>
        <end position="297"/>
    </location>
</feature>
<feature type="region of interest" description="Disordered" evidence="9">
    <location>
        <begin position="53"/>
        <end position="301"/>
    </location>
</feature>
<feature type="compositionally biased region" description="Polar residues" evidence="9">
    <location>
        <begin position="174"/>
        <end position="184"/>
    </location>
</feature>
<evidence type="ECO:0000259" key="10">
    <source>
        <dbReference type="PROSITE" id="PS50011"/>
    </source>
</evidence>
<dbReference type="Gene3D" id="1.10.510.10">
    <property type="entry name" value="Transferase(Phosphotransferase) domain 1"/>
    <property type="match status" value="1"/>
</dbReference>
<dbReference type="EC" id="2.7.11.24" evidence="1"/>
<feature type="region of interest" description="Disordered" evidence="9">
    <location>
        <begin position="1440"/>
        <end position="1534"/>
    </location>
</feature>
<protein>
    <recommendedName>
        <fullName evidence="1">mitogen-activated protein kinase</fullName>
        <ecNumber evidence="1">2.7.11.24</ecNumber>
    </recommendedName>
</protein>
<feature type="compositionally biased region" description="Polar residues" evidence="9">
    <location>
        <begin position="1393"/>
        <end position="1402"/>
    </location>
</feature>
<dbReference type="PROSITE" id="PS00108">
    <property type="entry name" value="PROTEIN_KINASE_ST"/>
    <property type="match status" value="1"/>
</dbReference>
<feature type="region of interest" description="Disordered" evidence="9">
    <location>
        <begin position="683"/>
        <end position="778"/>
    </location>
</feature>
<feature type="compositionally biased region" description="Pro residues" evidence="9">
    <location>
        <begin position="127"/>
        <end position="138"/>
    </location>
</feature>
<reference evidence="11 12" key="1">
    <citation type="submission" date="2024-06" db="EMBL/GenBank/DDBJ databases">
        <title>Complete genome of Phlyctema vagabunda strain 19-DSS-EL-015.</title>
        <authorList>
            <person name="Fiorenzani C."/>
        </authorList>
    </citation>
    <scope>NUCLEOTIDE SEQUENCE [LARGE SCALE GENOMIC DNA]</scope>
    <source>
        <strain evidence="11 12">19-DSS-EL-015</strain>
    </source>
</reference>
<dbReference type="SUPFAM" id="SSF56112">
    <property type="entry name" value="Protein kinase-like (PK-like)"/>
    <property type="match status" value="1"/>
</dbReference>
<dbReference type="InterPro" id="IPR017441">
    <property type="entry name" value="Protein_kinase_ATP_BS"/>
</dbReference>
<feature type="binding site" evidence="8">
    <location>
        <position position="1634"/>
    </location>
    <ligand>
        <name>ATP</name>
        <dbReference type="ChEBI" id="CHEBI:30616"/>
    </ligand>
</feature>
<name>A0ABR4PS90_9HELO</name>
<dbReference type="InterPro" id="IPR011009">
    <property type="entry name" value="Kinase-like_dom_sf"/>
</dbReference>
<dbReference type="InterPro" id="IPR000719">
    <property type="entry name" value="Prot_kinase_dom"/>
</dbReference>
<sequence>MTSSRPRSSSARSNNSERGNPSPRHRPLTPSENTSVILDDVPTYALTKSTNLQLPLYGAGPGPYPTLTSSASFGQRPRAATSSDTIPPPVYAPSNPSRPSTRAGASMPMYQPGQRHPSAAEATRQYVPPPPPMSPPSQQPHMMSLPPPPPRPIANHQQHPGVMIPPPPGPPPTNLQAPWQNSWTRGHDARFPAPPPNPPSSSQYQAYHPGQNYSSQQPPPLSIPPPPTSEHQMSATYIPHGESFGPGVGIPGFGRQETSFNRGDSSDFSAISENSTSTYRSSADTGHTTPQDGNASYHQDRERTYQIPTPLGRYNNNIHLPTREAQEYNSPGPPTATMSNPQLSATSGRGGTLNGNHQQISNSASNTPVSPNDAGSQWPMEKVLLWLAGNQFSNDWQETFKALNIHGNIFLELGSGHGGRGNFGMMHQQVYPRLAKECSNSGTGWDQAREREEGKRMRRLIRGIVTGRTPEASRPAHVRAESISTTNLQSAGTEGTLESSPGFSRDFNIATPSTAGAGDDSPGKQISFKASGPSFTARRFSNRSTTMPILPSTGISGDPEHGLQGRSGYRNILRAIDGGDGGRRHSPSASSEMGEGHFRGPTLRIDGSPKSGSPGASYSALYSPANGAFSASPHTNKFGHRASNSTDSISSNAAIYGSGVPPGAAQALRGGMGGAIGETHLVRNQESRRHGVDGSRPSPLEPSDRSATEPPMSAKESKGFLNNLRPFRKKKPKEDGVLPSPEDQYLESPTSPSLSFKPPFIGNGKISNSSETSLDRPSSSFSIYETDRFRSRRNSPGRTYVLATLDGWNYRMCDVTEIDSAHELRAFVCLNLGVQESELAEIFLTDLGRAEHEEVLDDQKLLLYKRTKADPSGTLKFYVRTPTTSAASLAVPSSAGLGPPNLIARLGLSTGSSPSVPLDEDAYARLNGTRRRSSSSPPSSRQNTVKAPSAGAPTRDAPSIPPVEFTPADAVRDRLMKSSQEGGEGTLPESERQALMELAASEHKAEMERRQKAYLAKKKGNMDALSATDGSFGIVGRNVDFDQPRNSPFEDKKVDSLLPQRKPPPPPAESATLIKANSLSKKTSQHARASLAGFDSDGSRPAGEPTFAAQEMSERGKRKPVSPTPQASGGIGAALIGIGSRLGGVGHPSSNKKSPPSSSLDASDRGRTALSRADVDISTSGRSSPRSRSGTPGSRTWGKGDTSFMIPDYAPGNDIRPGTSGKNSSLELEIPDIAAVAKLREEEIRRAPSPSDLSPNSAHANTPGMSTPGDRKSYGPNLDFTESNIVFANASGQNEQIDSDDDSDDGLFAVPIASRKPASNPDANLGSDMDKRPSLTIRTSRSKKGLSVSFTPPQALDSAATSNPARTPEFPEDSMHSSQNSRRPQRRNPNSSTSEGGWSAGSSEDRLLRRESFAREDLWANRPPAEALINHLDDFFPNLDLDQPVLEEGPSGSPPTSPVTEQESVEHASKAQSNMSNMGPGPSTQTISTRASSTYNESDTLGSDESTLKALERPPSMATSVAQRNIRRSGLGRMKSIREVAKGAHEANKRFTAPTQKGGDSMLLRRKSTKMFGANIVQIKPQRGSMILPQIPQDTIPKRQATFRWFKGQLIGKGTYGRVYLGMNATTGEFLAVKQVEVSAKAAGHDKDKIREMVAALDQEIDTMQHLDHVNIVQYLGCERKEMSISIFLEYISGGSVGSCLRKHGKFEEVIVSSLTRQTLAGLAYLHREGILHRDLKADNILLDLDGTCKISDFGISKKTDNIYGNDATNSMQGSVFWMAPEVVRSQGQGYSAKVDIWSLGCVVLEMFAGRRPWSKEETVGAIYKLGSLNEAPPIPDDVAENISPVAVAFMADCFTIIPSERPTADTLLQQHPFCQLDPNYNFLDTDLYAKIRGAY</sequence>
<keyword evidence="12" id="KW-1185">Reference proteome</keyword>
<feature type="compositionally biased region" description="Low complexity" evidence="9">
    <location>
        <begin position="1377"/>
        <end position="1392"/>
    </location>
</feature>
<feature type="compositionally biased region" description="Basic and acidic residues" evidence="9">
    <location>
        <begin position="683"/>
        <end position="693"/>
    </location>
</feature>
<comment type="catalytic activity">
    <reaction evidence="6">
        <text>L-threonyl-[protein] + ATP = O-phospho-L-threonyl-[protein] + ADP + H(+)</text>
        <dbReference type="Rhea" id="RHEA:46608"/>
        <dbReference type="Rhea" id="RHEA-COMP:11060"/>
        <dbReference type="Rhea" id="RHEA-COMP:11605"/>
        <dbReference type="ChEBI" id="CHEBI:15378"/>
        <dbReference type="ChEBI" id="CHEBI:30013"/>
        <dbReference type="ChEBI" id="CHEBI:30616"/>
        <dbReference type="ChEBI" id="CHEBI:61977"/>
        <dbReference type="ChEBI" id="CHEBI:456216"/>
        <dbReference type="EC" id="2.7.11.24"/>
    </reaction>
    <physiologicalReaction direction="left-to-right" evidence="6">
        <dbReference type="Rhea" id="RHEA:46609"/>
    </physiologicalReaction>
</comment>
<feature type="compositionally biased region" description="Polar residues" evidence="9">
    <location>
        <begin position="765"/>
        <end position="778"/>
    </location>
</feature>
<evidence type="ECO:0000256" key="8">
    <source>
        <dbReference type="PROSITE-ProRule" id="PRU10141"/>
    </source>
</evidence>
<evidence type="ECO:0000256" key="7">
    <source>
        <dbReference type="ARBA" id="ARBA00048130"/>
    </source>
</evidence>
<feature type="region of interest" description="Disordered" evidence="9">
    <location>
        <begin position="927"/>
        <end position="965"/>
    </location>
</feature>
<keyword evidence="2" id="KW-0808">Transferase</keyword>
<gene>
    <name evidence="11" type="ORF">PVAG01_02998</name>
</gene>
<proteinExistence type="predicted"/>
<feature type="compositionally biased region" description="Low complexity" evidence="9">
    <location>
        <begin position="1178"/>
        <end position="1196"/>
    </location>
</feature>
<comment type="catalytic activity">
    <reaction evidence="7">
        <text>L-seryl-[protein] + ATP = O-phospho-L-seryl-[protein] + ADP + H(+)</text>
        <dbReference type="Rhea" id="RHEA:17989"/>
        <dbReference type="Rhea" id="RHEA-COMP:9863"/>
        <dbReference type="Rhea" id="RHEA-COMP:11604"/>
        <dbReference type="ChEBI" id="CHEBI:15378"/>
        <dbReference type="ChEBI" id="CHEBI:29999"/>
        <dbReference type="ChEBI" id="CHEBI:30616"/>
        <dbReference type="ChEBI" id="CHEBI:83421"/>
        <dbReference type="ChEBI" id="CHEBI:456216"/>
        <dbReference type="EC" id="2.7.11.24"/>
    </reaction>
    <physiologicalReaction direction="left-to-right" evidence="7">
        <dbReference type="Rhea" id="RHEA:17990"/>
    </physiologicalReaction>
</comment>
<feature type="compositionally biased region" description="Polar residues" evidence="9">
    <location>
        <begin position="1251"/>
        <end position="1265"/>
    </location>
</feature>
<organism evidence="11 12">
    <name type="scientific">Phlyctema vagabunda</name>
    <dbReference type="NCBI Taxonomy" id="108571"/>
    <lineage>
        <taxon>Eukaryota</taxon>
        <taxon>Fungi</taxon>
        <taxon>Dikarya</taxon>
        <taxon>Ascomycota</taxon>
        <taxon>Pezizomycotina</taxon>
        <taxon>Leotiomycetes</taxon>
        <taxon>Helotiales</taxon>
        <taxon>Dermateaceae</taxon>
        <taxon>Phlyctema</taxon>
    </lineage>
</organism>